<evidence type="ECO:0000313" key="2">
    <source>
        <dbReference type="Proteomes" id="UP000217549"/>
    </source>
</evidence>
<evidence type="ECO:0000313" key="1">
    <source>
        <dbReference type="EMBL" id="SOB72791.1"/>
    </source>
</evidence>
<sequence length="140" mass="14336">MAEFTNSNIVTVAAGQNLPLTETAVKCGSCIAHREGAGIVTLRGLTNQCRARYKVSFGANIAIPAGGTVAPISIALAIAGEPLNSATAIVTPAAADEYFNVFTAAFIDVPRGCCITIAVENTSTQAINIANSNLIAERVA</sequence>
<dbReference type="AlphaFoldDB" id="A0A285PT46"/>
<keyword evidence="2" id="KW-1185">Reference proteome</keyword>
<reference evidence="2" key="1">
    <citation type="submission" date="2017-09" db="EMBL/GenBank/DDBJ databases">
        <authorList>
            <person name="Shetty A S."/>
        </authorList>
    </citation>
    <scope>NUCLEOTIDE SEQUENCE [LARGE SCALE GENOMIC DNA]</scope>
</reference>
<organism evidence="1 2">
    <name type="scientific">Anaerobutyricum hallii</name>
    <dbReference type="NCBI Taxonomy" id="39488"/>
    <lineage>
        <taxon>Bacteria</taxon>
        <taxon>Bacillati</taxon>
        <taxon>Bacillota</taxon>
        <taxon>Clostridia</taxon>
        <taxon>Lachnospirales</taxon>
        <taxon>Lachnospiraceae</taxon>
        <taxon>Anaerobutyricum</taxon>
    </lineage>
</organism>
<dbReference type="Proteomes" id="UP000217549">
    <property type="component" value="Chromosome I"/>
</dbReference>
<dbReference type="RefSeq" id="WP_096240766.1">
    <property type="nucleotide sequence ID" value="NZ_LT907978.1"/>
</dbReference>
<dbReference type="EMBL" id="LT907978">
    <property type="protein sequence ID" value="SOB72791.1"/>
    <property type="molecule type" value="Genomic_DNA"/>
</dbReference>
<name>A0A285PT46_9FIRM</name>
<accession>A0A285PT46</accession>
<protein>
    <submittedName>
        <fullName evidence="1">Tumour necrosis factor-like domain</fullName>
    </submittedName>
</protein>
<dbReference type="KEGG" id="ehl:EHLA_2160"/>
<proteinExistence type="predicted"/>
<gene>
    <name evidence="1" type="ORF">EHLA_2160</name>
</gene>